<organism evidence="1 2">
    <name type="scientific">Paenibacillus sepulcri</name>
    <dbReference type="NCBI Taxonomy" id="359917"/>
    <lineage>
        <taxon>Bacteria</taxon>
        <taxon>Bacillati</taxon>
        <taxon>Bacillota</taxon>
        <taxon>Bacilli</taxon>
        <taxon>Bacillales</taxon>
        <taxon>Paenibacillaceae</taxon>
        <taxon>Paenibacillus</taxon>
    </lineage>
</organism>
<accession>A0ABS7C5N7</accession>
<name>A0ABS7C5N7_9BACL</name>
<protein>
    <recommendedName>
        <fullName evidence="3">Tryptophan synthase subunit beta</fullName>
    </recommendedName>
</protein>
<comment type="caution">
    <text evidence="1">The sequence shown here is derived from an EMBL/GenBank/DDBJ whole genome shotgun (WGS) entry which is preliminary data.</text>
</comment>
<proteinExistence type="predicted"/>
<evidence type="ECO:0000313" key="2">
    <source>
        <dbReference type="Proteomes" id="UP001519887"/>
    </source>
</evidence>
<reference evidence="1 2" key="1">
    <citation type="submission" date="2021-07" db="EMBL/GenBank/DDBJ databases">
        <title>Paenibacillus radiodurans sp. nov., isolated from the southeastern edge of Tengger Desert.</title>
        <authorList>
            <person name="Zhang G."/>
        </authorList>
    </citation>
    <scope>NUCLEOTIDE SEQUENCE [LARGE SCALE GENOMIC DNA]</scope>
    <source>
        <strain evidence="1 2">CCM 7311</strain>
    </source>
</reference>
<evidence type="ECO:0008006" key="3">
    <source>
        <dbReference type="Google" id="ProtNLM"/>
    </source>
</evidence>
<evidence type="ECO:0000313" key="1">
    <source>
        <dbReference type="EMBL" id="MBW7456031.1"/>
    </source>
</evidence>
<feature type="non-terminal residue" evidence="1">
    <location>
        <position position="71"/>
    </location>
</feature>
<keyword evidence="2" id="KW-1185">Reference proteome</keyword>
<dbReference type="Proteomes" id="UP001519887">
    <property type="component" value="Unassembled WGS sequence"/>
</dbReference>
<dbReference type="Gene3D" id="3.40.50.1100">
    <property type="match status" value="1"/>
</dbReference>
<gene>
    <name evidence="1" type="ORF">K0U00_18540</name>
</gene>
<dbReference type="EMBL" id="JAHZIK010000483">
    <property type="protein sequence ID" value="MBW7456031.1"/>
    <property type="molecule type" value="Genomic_DNA"/>
</dbReference>
<dbReference type="SUPFAM" id="SSF53686">
    <property type="entry name" value="Tryptophan synthase beta subunit-like PLP-dependent enzymes"/>
    <property type="match status" value="1"/>
</dbReference>
<dbReference type="InterPro" id="IPR036052">
    <property type="entry name" value="TrpB-like_PALP_sf"/>
</dbReference>
<sequence>MMKHAAGSIPEAANSLFTENGYYGSYGGSFIPEILVPAFAEINRHFEQIRHDEAFWQEYCALLADYSGRPT</sequence>